<keyword evidence="4" id="KW-0413">Isomerase</keyword>
<dbReference type="STRING" id="1120955.SAMN03080610_02627"/>
<proteinExistence type="inferred from homology"/>
<evidence type="ECO:0000256" key="3">
    <source>
        <dbReference type="ARBA" id="ARBA00012824"/>
    </source>
</evidence>
<evidence type="ECO:0000256" key="2">
    <source>
        <dbReference type="ARBA" id="ARBA00005297"/>
    </source>
</evidence>
<dbReference type="NCBIfam" id="TIGR00543">
    <property type="entry name" value="isochor_syn"/>
    <property type="match status" value="1"/>
</dbReference>
<dbReference type="AlphaFoldDB" id="A0A1G5NTK4"/>
<dbReference type="InterPro" id="IPR015890">
    <property type="entry name" value="Chorismate_C"/>
</dbReference>
<dbReference type="Proteomes" id="UP000199347">
    <property type="component" value="Unassembled WGS sequence"/>
</dbReference>
<organism evidence="7 8">
    <name type="scientific">Afifella marina DSM 2698</name>
    <dbReference type="NCBI Taxonomy" id="1120955"/>
    <lineage>
        <taxon>Bacteria</taxon>
        <taxon>Pseudomonadati</taxon>
        <taxon>Pseudomonadota</taxon>
        <taxon>Alphaproteobacteria</taxon>
        <taxon>Hyphomicrobiales</taxon>
        <taxon>Afifellaceae</taxon>
        <taxon>Afifella</taxon>
    </lineage>
</organism>
<dbReference type="PANTHER" id="PTHR42839:SF2">
    <property type="entry name" value="ISOCHORISMATE SYNTHASE ENTC"/>
    <property type="match status" value="1"/>
</dbReference>
<dbReference type="InterPro" id="IPR005801">
    <property type="entry name" value="ADC_synthase"/>
</dbReference>
<dbReference type="PANTHER" id="PTHR42839">
    <property type="entry name" value="ISOCHORISMATE SYNTHASE ENTC"/>
    <property type="match status" value="1"/>
</dbReference>
<evidence type="ECO:0000256" key="4">
    <source>
        <dbReference type="ARBA" id="ARBA00023235"/>
    </source>
</evidence>
<feature type="domain" description="Chorismate-utilising enzyme C-terminal" evidence="6">
    <location>
        <begin position="125"/>
        <end position="383"/>
    </location>
</feature>
<evidence type="ECO:0000313" key="7">
    <source>
        <dbReference type="EMBL" id="SCZ40675.1"/>
    </source>
</evidence>
<keyword evidence="8" id="KW-1185">Reference proteome</keyword>
<name>A0A1G5NTK4_AFIMA</name>
<dbReference type="EMBL" id="FMVW01000006">
    <property type="protein sequence ID" value="SCZ40675.1"/>
    <property type="molecule type" value="Genomic_DNA"/>
</dbReference>
<comment type="catalytic activity">
    <reaction evidence="1">
        <text>chorismate = isochorismate</text>
        <dbReference type="Rhea" id="RHEA:18985"/>
        <dbReference type="ChEBI" id="CHEBI:29748"/>
        <dbReference type="ChEBI" id="CHEBI:29780"/>
        <dbReference type="EC" id="5.4.4.2"/>
    </reaction>
</comment>
<dbReference type="EC" id="5.4.4.2" evidence="3"/>
<dbReference type="GO" id="GO:0009697">
    <property type="term" value="P:salicylic acid biosynthetic process"/>
    <property type="evidence" value="ECO:0007669"/>
    <property type="project" value="TreeGrafter"/>
</dbReference>
<sequence length="403" mass="42387">MDMIAALANIVPASESAAEKQPSFILKMADETMLAYGTKHQLAAGPLDGFSARVDRHFAEHGDRPGILVGAIPFDPAHSAHLVQPARMLRVQGDHEVGGIPGLATASAPLMRVPVISVTPEPTADAFGEAVNAAIRALDDTSSGLHKLVLSRCLKVRAGRSFSAGELLRRLASDASASVFITALPDKDGKRILIGATPELLLDKRGHRIVSHPLAGSAPRSQDPAEDRAAGEHLLSSAKDQHEHSLVVQAIMDVLSPYCSELSAPGGTTLRATASLWHLGTRLVGRLRDPATSCAELAALLHPTPAVCGLPRQAAHAAIGALEPYDRDFYAGAVGWCDSSGDGRWFVSIRCAEIRGEEARLYAGAGIVPGSTAEGEIAETAAKFSAMLHAFGLEGEDVERRIG</sequence>
<dbReference type="SUPFAM" id="SSF56322">
    <property type="entry name" value="ADC synthase"/>
    <property type="match status" value="1"/>
</dbReference>
<gene>
    <name evidence="7" type="ORF">SAMN03080610_02627</name>
</gene>
<evidence type="ECO:0000256" key="1">
    <source>
        <dbReference type="ARBA" id="ARBA00000799"/>
    </source>
</evidence>
<dbReference type="Pfam" id="PF00425">
    <property type="entry name" value="Chorismate_bind"/>
    <property type="match status" value="1"/>
</dbReference>
<dbReference type="RefSeq" id="WP_200170560.1">
    <property type="nucleotide sequence ID" value="NZ_FMVW01000006.1"/>
</dbReference>
<dbReference type="Gene3D" id="3.60.120.10">
    <property type="entry name" value="Anthranilate synthase"/>
    <property type="match status" value="1"/>
</dbReference>
<protein>
    <recommendedName>
        <fullName evidence="3">isochorismate synthase</fullName>
        <ecNumber evidence="3">5.4.4.2</ecNumber>
    </recommendedName>
    <alternativeName>
        <fullName evidence="5">Isochorismate mutase</fullName>
    </alternativeName>
</protein>
<accession>A0A1G5NTK4</accession>
<reference evidence="7 8" key="1">
    <citation type="submission" date="2016-10" db="EMBL/GenBank/DDBJ databases">
        <authorList>
            <person name="de Groot N.N."/>
        </authorList>
    </citation>
    <scope>NUCLEOTIDE SEQUENCE [LARGE SCALE GENOMIC DNA]</scope>
    <source>
        <strain evidence="7 8">DSM 2698</strain>
    </source>
</reference>
<dbReference type="InterPro" id="IPR004561">
    <property type="entry name" value="IsoChor_synthase"/>
</dbReference>
<evidence type="ECO:0000313" key="8">
    <source>
        <dbReference type="Proteomes" id="UP000199347"/>
    </source>
</evidence>
<dbReference type="GO" id="GO:0008909">
    <property type="term" value="F:isochorismate synthase activity"/>
    <property type="evidence" value="ECO:0007669"/>
    <property type="project" value="UniProtKB-EC"/>
</dbReference>
<comment type="similarity">
    <text evidence="2">Belongs to the isochorismate synthase family.</text>
</comment>
<evidence type="ECO:0000256" key="5">
    <source>
        <dbReference type="ARBA" id="ARBA00041564"/>
    </source>
</evidence>
<evidence type="ECO:0000259" key="6">
    <source>
        <dbReference type="Pfam" id="PF00425"/>
    </source>
</evidence>